<accession>A0A1R1YRZ9</accession>
<gene>
    <name evidence="3" type="ORF">AYI69_g849</name>
</gene>
<keyword evidence="1" id="KW-0472">Membrane</keyword>
<proteinExistence type="predicted"/>
<name>A0A1R1YRZ9_9FUNG</name>
<dbReference type="AlphaFoldDB" id="A0A1R1YRZ9"/>
<evidence type="ECO:0000256" key="1">
    <source>
        <dbReference type="SAM" id="Phobius"/>
    </source>
</evidence>
<reference evidence="4" key="1">
    <citation type="submission" date="2017-01" db="EMBL/GenBank/DDBJ databases">
        <authorList>
            <person name="Wang Y."/>
            <person name="White M."/>
            <person name="Kvist S."/>
            <person name="Moncalvo J.-M."/>
        </authorList>
    </citation>
    <scope>NUCLEOTIDE SEQUENCE [LARGE SCALE GENOMIC DNA]</scope>
    <source>
        <strain evidence="4">ID-206-W2</strain>
    </source>
</reference>
<keyword evidence="4" id="KW-1185">Reference proteome</keyword>
<dbReference type="Proteomes" id="UP000187429">
    <property type="component" value="Unassembled WGS sequence"/>
</dbReference>
<evidence type="ECO:0000313" key="3">
    <source>
        <dbReference type="EMBL" id="OMJ29640.1"/>
    </source>
</evidence>
<evidence type="ECO:0000256" key="2">
    <source>
        <dbReference type="SAM" id="SignalP"/>
    </source>
</evidence>
<protein>
    <submittedName>
        <fullName evidence="3">Uncharacterized protein</fullName>
    </submittedName>
</protein>
<dbReference type="OrthoDB" id="10305957at2759"/>
<keyword evidence="2" id="KW-0732">Signal</keyword>
<evidence type="ECO:0000313" key="4">
    <source>
        <dbReference type="Proteomes" id="UP000187429"/>
    </source>
</evidence>
<feature type="signal peptide" evidence="2">
    <location>
        <begin position="1"/>
        <end position="15"/>
    </location>
</feature>
<organism evidence="3 4">
    <name type="scientific">Smittium culicis</name>
    <dbReference type="NCBI Taxonomy" id="133412"/>
    <lineage>
        <taxon>Eukaryota</taxon>
        <taxon>Fungi</taxon>
        <taxon>Fungi incertae sedis</taxon>
        <taxon>Zoopagomycota</taxon>
        <taxon>Kickxellomycotina</taxon>
        <taxon>Harpellomycetes</taxon>
        <taxon>Harpellales</taxon>
        <taxon>Legeriomycetaceae</taxon>
        <taxon>Smittium</taxon>
    </lineage>
</organism>
<sequence>MRAFGILTLISMVAASKYLDFNKNDSFKYSPESYDNEINGGMHLNNQGYSSSEFGLMNQDYFEKNQDTDYLDNEEFENYSNGGENNEPSINQAKSFEIKNNGLVGGNVDPNISDEVKKIIAQMSKSGQAVSDGDKVVIVENSAPVKKDASVLDVGGAAAVAPAAGISDADLDIATLSGTSGAVDTTTLFPNIPNNIPAYVGDARFVTQMNMFISTLRLIDPTQSSSTLAPASGGPSTVSLFYTKQPMQLFASVGQTGDPNMFRRVLIIALEGMINGPIRLDQFFNLAQISLRKNVRYINAKCRRNYNLLFSKYAMNVGYKFSNALVGNERLFARVIKTFFQQLNASPSSTLALSNFVRNATVTLYSSKIRKIPNRARTLGLAMSKFQNVVIKNYGVERGGFNTFDNNNIANIFDAASVGHSFYINDLVKTVVYIANKNITLFEKDIVFFSYFTQLRLPYFLKTAMAAVDSMTRSQWNASFLISSLADFFVSQSATVKYVMNFYKLFYKSVDFSTNDFILRVLLAYMIVSLSFLLPFCNCC</sequence>
<feature type="transmembrane region" description="Helical" evidence="1">
    <location>
        <begin position="517"/>
        <end position="536"/>
    </location>
</feature>
<feature type="chain" id="PRO_5013045574" evidence="2">
    <location>
        <begin position="16"/>
        <end position="540"/>
    </location>
</feature>
<dbReference type="EMBL" id="LSSM01000227">
    <property type="protein sequence ID" value="OMJ29640.1"/>
    <property type="molecule type" value="Genomic_DNA"/>
</dbReference>
<keyword evidence="1" id="KW-0812">Transmembrane</keyword>
<keyword evidence="1" id="KW-1133">Transmembrane helix</keyword>
<comment type="caution">
    <text evidence="3">The sequence shown here is derived from an EMBL/GenBank/DDBJ whole genome shotgun (WGS) entry which is preliminary data.</text>
</comment>